<dbReference type="Gene3D" id="2.170.130.10">
    <property type="entry name" value="TonB-dependent receptor, plug domain"/>
    <property type="match status" value="1"/>
</dbReference>
<keyword evidence="4" id="KW-0812">Transmembrane</keyword>
<dbReference type="Proteomes" id="UP000011910">
    <property type="component" value="Unassembled WGS sequence"/>
</dbReference>
<evidence type="ECO:0000313" key="9">
    <source>
        <dbReference type="Proteomes" id="UP000011910"/>
    </source>
</evidence>
<keyword evidence="8" id="KW-0675">Receptor</keyword>
<dbReference type="Gene3D" id="2.40.170.20">
    <property type="entry name" value="TonB-dependent receptor, beta-barrel domain"/>
    <property type="match status" value="1"/>
</dbReference>
<evidence type="ECO:0000256" key="1">
    <source>
        <dbReference type="ARBA" id="ARBA00004571"/>
    </source>
</evidence>
<evidence type="ECO:0000256" key="2">
    <source>
        <dbReference type="ARBA" id="ARBA00022448"/>
    </source>
</evidence>
<dbReference type="PATRIC" id="fig|1279009.4.peg.3711"/>
<organism evidence="8 9">
    <name type="scientific">Cesiribacter andamanensis AMV16</name>
    <dbReference type="NCBI Taxonomy" id="1279009"/>
    <lineage>
        <taxon>Bacteria</taxon>
        <taxon>Pseudomonadati</taxon>
        <taxon>Bacteroidota</taxon>
        <taxon>Cytophagia</taxon>
        <taxon>Cytophagales</taxon>
        <taxon>Cesiribacteraceae</taxon>
        <taxon>Cesiribacter</taxon>
    </lineage>
</organism>
<dbReference type="InterPro" id="IPR012910">
    <property type="entry name" value="Plug_dom"/>
</dbReference>
<dbReference type="InterPro" id="IPR037066">
    <property type="entry name" value="Plug_dom_sf"/>
</dbReference>
<keyword evidence="3" id="KW-1134">Transmembrane beta strand</keyword>
<accession>M7NHD4</accession>
<dbReference type="GO" id="GO:0015344">
    <property type="term" value="F:siderophore uptake transmembrane transporter activity"/>
    <property type="evidence" value="ECO:0007669"/>
    <property type="project" value="TreeGrafter"/>
</dbReference>
<name>M7NHD4_9BACT</name>
<dbReference type="OrthoDB" id="9795928at2"/>
<sequence length="623" mass="69634">MVHGLHSSRVLIINNGVRHESQSWGAEHAPEIDPTMANSIRLIKGAAAVKYGPGALGGVILVDPLQPRLTTPLQGSADLTLHSNGRSARSSLFLERGYSGFAWNVQASGLYQGDLHAPDYMLTNTGARERSASAGGLYHRGRLDINLHYSYFQQKLGILRGSVVGNLNDLAYAMQHEPPAYTGDFSYQITTPHQQVSHHLLKLQAAHSFDQSSLHLQYAFQANHRQEFDVRRGTNNEVPSINLELLTHTLDAEWKHPNLGRFNGAMGVQGQYQDNNNIPGTNTAPFLPNFNSLNLGLYLSESASFGRSIVDAGLRMDVFSASVRGRDRQNEIFSEELTYRSLTASLGLLRPLNAWSSLQTNLGLAWRPPNMAELYSFGKHQTVVEYGMRRQTIPREGENELSYKWVTTFSHEHNRLAMELTGYLNYIQNYIYARPAGITTTVRGAFPFFVYDQTNALLSGLDASFSFQHSPRWVSSLRGMLLHTADVQSQDRLIGIPSNRLSYALAYSREQLGRYKNFSAGLESLYVFRQYQAPPVISPEALLSAEGSGNDRFAASSSGFDFMPAPQGYLLLHLTTGIERGRLGLRLGVRNLLNTAYREYTNRQRYFSDELGRNFTATVKYHL</sequence>
<comment type="subcellular location">
    <subcellularLocation>
        <location evidence="1">Cell outer membrane</location>
        <topology evidence="1">Multi-pass membrane protein</topology>
    </subcellularLocation>
</comment>
<dbReference type="GO" id="GO:0009279">
    <property type="term" value="C:cell outer membrane"/>
    <property type="evidence" value="ECO:0007669"/>
    <property type="project" value="UniProtKB-SubCell"/>
</dbReference>
<dbReference type="EMBL" id="AODQ01000135">
    <property type="protein sequence ID" value="EMR01210.1"/>
    <property type="molecule type" value="Genomic_DNA"/>
</dbReference>
<dbReference type="STRING" id="1279009.ADICEAN_03663"/>
<dbReference type="SUPFAM" id="SSF56935">
    <property type="entry name" value="Porins"/>
    <property type="match status" value="1"/>
</dbReference>
<evidence type="ECO:0000256" key="4">
    <source>
        <dbReference type="ARBA" id="ARBA00022692"/>
    </source>
</evidence>
<evidence type="ECO:0000256" key="5">
    <source>
        <dbReference type="ARBA" id="ARBA00023136"/>
    </source>
</evidence>
<dbReference type="AlphaFoldDB" id="M7NHD4"/>
<gene>
    <name evidence="8" type="ORF">ADICEAN_03663</name>
</gene>
<evidence type="ECO:0000256" key="6">
    <source>
        <dbReference type="ARBA" id="ARBA00023237"/>
    </source>
</evidence>
<dbReference type="PANTHER" id="PTHR30069:SF40">
    <property type="entry name" value="TONB-DEPENDENT RECEPTOR NMB0964-RELATED"/>
    <property type="match status" value="1"/>
</dbReference>
<keyword evidence="2" id="KW-0813">Transport</keyword>
<feature type="domain" description="TonB-dependent receptor plug" evidence="7">
    <location>
        <begin position="2"/>
        <end position="59"/>
    </location>
</feature>
<reference evidence="8 9" key="1">
    <citation type="journal article" date="2013" name="Genome Announc.">
        <title>Draft Genome Sequence of Cesiribacter andamanensis Strain AMV16T, Isolated from a Soil Sample from a Mud Volcano in the Andaman Islands, India.</title>
        <authorList>
            <person name="Shivaji S."/>
            <person name="Ara S."/>
            <person name="Begum Z."/>
            <person name="Srinivas T.N."/>
            <person name="Singh A."/>
            <person name="Kumar Pinnaka A."/>
        </authorList>
    </citation>
    <scope>NUCLEOTIDE SEQUENCE [LARGE SCALE GENOMIC DNA]</scope>
    <source>
        <strain evidence="8 9">AMV16</strain>
    </source>
</reference>
<evidence type="ECO:0000313" key="8">
    <source>
        <dbReference type="EMBL" id="EMR01210.1"/>
    </source>
</evidence>
<dbReference type="InterPro" id="IPR036942">
    <property type="entry name" value="Beta-barrel_TonB_sf"/>
</dbReference>
<dbReference type="eggNOG" id="COG4206">
    <property type="taxonomic scope" value="Bacteria"/>
</dbReference>
<comment type="caution">
    <text evidence="8">The sequence shown here is derived from an EMBL/GenBank/DDBJ whole genome shotgun (WGS) entry which is preliminary data.</text>
</comment>
<dbReference type="Pfam" id="PF07715">
    <property type="entry name" value="Plug"/>
    <property type="match status" value="1"/>
</dbReference>
<dbReference type="RefSeq" id="WP_009197043.1">
    <property type="nucleotide sequence ID" value="NZ_AODQ01000135.1"/>
</dbReference>
<proteinExistence type="predicted"/>
<keyword evidence="9" id="KW-1185">Reference proteome</keyword>
<dbReference type="InterPro" id="IPR039426">
    <property type="entry name" value="TonB-dep_rcpt-like"/>
</dbReference>
<evidence type="ECO:0000256" key="3">
    <source>
        <dbReference type="ARBA" id="ARBA00022452"/>
    </source>
</evidence>
<dbReference type="PANTHER" id="PTHR30069">
    <property type="entry name" value="TONB-DEPENDENT OUTER MEMBRANE RECEPTOR"/>
    <property type="match status" value="1"/>
</dbReference>
<evidence type="ECO:0000259" key="7">
    <source>
        <dbReference type="Pfam" id="PF07715"/>
    </source>
</evidence>
<keyword evidence="5" id="KW-0472">Membrane</keyword>
<protein>
    <submittedName>
        <fullName evidence="8">Outer membrane cobalamin receptor protein</fullName>
    </submittedName>
</protein>
<keyword evidence="6" id="KW-0998">Cell outer membrane</keyword>
<dbReference type="GO" id="GO:0044718">
    <property type="term" value="P:siderophore transmembrane transport"/>
    <property type="evidence" value="ECO:0007669"/>
    <property type="project" value="TreeGrafter"/>
</dbReference>